<dbReference type="InterPro" id="IPR001650">
    <property type="entry name" value="Helicase_C-like"/>
</dbReference>
<name>A0A2P5CR45_TREOI</name>
<dbReference type="OrthoDB" id="448448at2759"/>
<evidence type="ECO:0000259" key="6">
    <source>
        <dbReference type="Pfam" id="PF00271"/>
    </source>
</evidence>
<feature type="domain" description="SNF2 N-terminal" evidence="5">
    <location>
        <begin position="142"/>
        <end position="212"/>
    </location>
</feature>
<gene>
    <name evidence="7" type="ORF">TorRG33x02_276080</name>
</gene>
<keyword evidence="1" id="KW-0547">Nucleotide-binding</keyword>
<protein>
    <submittedName>
        <fullName evidence="7">Helicase</fullName>
    </submittedName>
</protein>
<keyword evidence="8" id="KW-1185">Reference proteome</keyword>
<dbReference type="Gene3D" id="3.40.50.10810">
    <property type="entry name" value="Tandem AAA-ATPase domain"/>
    <property type="match status" value="2"/>
</dbReference>
<keyword evidence="3 7" id="KW-0347">Helicase</keyword>
<dbReference type="PANTHER" id="PTHR45626:SF17">
    <property type="entry name" value="HELICASE-LIKE TRANSCRIPTION FACTOR"/>
    <property type="match status" value="1"/>
</dbReference>
<proteinExistence type="predicted"/>
<comment type="caution">
    <text evidence="7">The sequence shown here is derived from an EMBL/GenBank/DDBJ whole genome shotgun (WGS) entry which is preliminary data.</text>
</comment>
<dbReference type="GO" id="GO:0004386">
    <property type="term" value="F:helicase activity"/>
    <property type="evidence" value="ECO:0007669"/>
    <property type="project" value="UniProtKB-KW"/>
</dbReference>
<dbReference type="InterPro" id="IPR027417">
    <property type="entry name" value="P-loop_NTPase"/>
</dbReference>
<dbReference type="Pfam" id="PF00176">
    <property type="entry name" value="SNF2-rel_dom"/>
    <property type="match status" value="2"/>
</dbReference>
<dbReference type="GO" id="GO:0008094">
    <property type="term" value="F:ATP-dependent activity, acting on DNA"/>
    <property type="evidence" value="ECO:0007669"/>
    <property type="project" value="TreeGrafter"/>
</dbReference>
<dbReference type="Pfam" id="PF00271">
    <property type="entry name" value="Helicase_C"/>
    <property type="match status" value="1"/>
</dbReference>
<dbReference type="Proteomes" id="UP000237000">
    <property type="component" value="Unassembled WGS sequence"/>
</dbReference>
<evidence type="ECO:0000313" key="7">
    <source>
        <dbReference type="EMBL" id="PON63527.1"/>
    </source>
</evidence>
<dbReference type="InterPro" id="IPR050628">
    <property type="entry name" value="SNF2_RAD54_helicase_TF"/>
</dbReference>
<dbReference type="PANTHER" id="PTHR45626">
    <property type="entry name" value="TRANSCRIPTION TERMINATION FACTOR 2-RELATED"/>
    <property type="match status" value="1"/>
</dbReference>
<evidence type="ECO:0000256" key="1">
    <source>
        <dbReference type="ARBA" id="ARBA00022741"/>
    </source>
</evidence>
<dbReference type="InParanoid" id="A0A2P5CR45"/>
<dbReference type="CDD" id="cd18793">
    <property type="entry name" value="SF2_C_SNF"/>
    <property type="match status" value="1"/>
</dbReference>
<keyword evidence="2" id="KW-0378">Hydrolase</keyword>
<dbReference type="STRING" id="63057.A0A2P5CR45"/>
<evidence type="ECO:0000259" key="5">
    <source>
        <dbReference type="Pfam" id="PF00176"/>
    </source>
</evidence>
<dbReference type="AlphaFoldDB" id="A0A2P5CR45"/>
<feature type="domain" description="Helicase C-terminal" evidence="6">
    <location>
        <begin position="365"/>
        <end position="426"/>
    </location>
</feature>
<organism evidence="7 8">
    <name type="scientific">Trema orientale</name>
    <name type="common">Charcoal tree</name>
    <name type="synonym">Celtis orientalis</name>
    <dbReference type="NCBI Taxonomy" id="63057"/>
    <lineage>
        <taxon>Eukaryota</taxon>
        <taxon>Viridiplantae</taxon>
        <taxon>Streptophyta</taxon>
        <taxon>Embryophyta</taxon>
        <taxon>Tracheophyta</taxon>
        <taxon>Spermatophyta</taxon>
        <taxon>Magnoliopsida</taxon>
        <taxon>eudicotyledons</taxon>
        <taxon>Gunneridae</taxon>
        <taxon>Pentapetalae</taxon>
        <taxon>rosids</taxon>
        <taxon>fabids</taxon>
        <taxon>Rosales</taxon>
        <taxon>Cannabaceae</taxon>
        <taxon>Trema</taxon>
    </lineage>
</organism>
<feature type="domain" description="SNF2 N-terminal" evidence="5">
    <location>
        <begin position="15"/>
        <end position="132"/>
    </location>
</feature>
<dbReference type="GO" id="GO:0005524">
    <property type="term" value="F:ATP binding"/>
    <property type="evidence" value="ECO:0007669"/>
    <property type="project" value="UniProtKB-KW"/>
</dbReference>
<evidence type="ECO:0000313" key="8">
    <source>
        <dbReference type="Proteomes" id="UP000237000"/>
    </source>
</evidence>
<dbReference type="InterPro" id="IPR049730">
    <property type="entry name" value="SNF2/RAD54-like_C"/>
</dbReference>
<dbReference type="InterPro" id="IPR038718">
    <property type="entry name" value="SNF2-like_sf"/>
</dbReference>
<dbReference type="GO" id="GO:0006281">
    <property type="term" value="P:DNA repair"/>
    <property type="evidence" value="ECO:0007669"/>
    <property type="project" value="TreeGrafter"/>
</dbReference>
<dbReference type="EMBL" id="JXTC01000336">
    <property type="protein sequence ID" value="PON63527.1"/>
    <property type="molecule type" value="Genomic_DNA"/>
</dbReference>
<dbReference type="Gene3D" id="3.40.50.300">
    <property type="entry name" value="P-loop containing nucleotide triphosphate hydrolases"/>
    <property type="match status" value="1"/>
</dbReference>
<evidence type="ECO:0000256" key="3">
    <source>
        <dbReference type="ARBA" id="ARBA00022806"/>
    </source>
</evidence>
<dbReference type="GO" id="GO:0005634">
    <property type="term" value="C:nucleus"/>
    <property type="evidence" value="ECO:0007669"/>
    <property type="project" value="TreeGrafter"/>
</dbReference>
<evidence type="ECO:0000256" key="4">
    <source>
        <dbReference type="ARBA" id="ARBA00022840"/>
    </source>
</evidence>
<dbReference type="GO" id="GO:0016787">
    <property type="term" value="F:hydrolase activity"/>
    <property type="evidence" value="ECO:0007669"/>
    <property type="project" value="UniProtKB-KW"/>
</dbReference>
<accession>A0A2P5CR45</accession>
<sequence>MLTGYRTRIRPLALRGGILADDMGLGQTLTLLSLIAFDKYPSSLPFGKESIGSIRKRKIQDTVWEESSCGKQTLILCADSALSTWYTELKEHTRYGSLTVHSYHVRDRDRIWELKNYDIVLTTYAMLGFEYSIPCEHSVDEANRRWVATGIPIQNDTFDLFSYMAFLRFEPFSVESYWQTHIQIPLAHKNEMGLSQERKVYDQLEKVAKEVLQEYIRAGRPVSKADPVYTYVGLGRLPRAEIVVNVDPVHRGYIADPVYTYVGLERIPRAGIVVNVDPAHRGYMWAIECEPPSEDTRPLTGGDCNAPSPTLDVSNTLKQLGNIVEVLQDGEDLKCPKDVDLSRKAIKGSQIQDFVLRQIYEGRGKESVIEEFGAPGGKRLITILLASLNASWTGINLSAASRVYFLGPWWNLVVEEQAISRVHRIG</sequence>
<reference evidence="8" key="1">
    <citation type="submission" date="2016-06" db="EMBL/GenBank/DDBJ databases">
        <title>Parallel loss of symbiosis genes in relatives of nitrogen-fixing non-legume Parasponia.</title>
        <authorList>
            <person name="Van Velzen R."/>
            <person name="Holmer R."/>
            <person name="Bu F."/>
            <person name="Rutten L."/>
            <person name="Van Zeijl A."/>
            <person name="Liu W."/>
            <person name="Santuari L."/>
            <person name="Cao Q."/>
            <person name="Sharma T."/>
            <person name="Shen D."/>
            <person name="Roswanjaya Y."/>
            <person name="Wardhani T."/>
            <person name="Kalhor M.S."/>
            <person name="Jansen J."/>
            <person name="Van den Hoogen J."/>
            <person name="Gungor B."/>
            <person name="Hartog M."/>
            <person name="Hontelez J."/>
            <person name="Verver J."/>
            <person name="Yang W.-C."/>
            <person name="Schijlen E."/>
            <person name="Repin R."/>
            <person name="Schilthuizen M."/>
            <person name="Schranz E."/>
            <person name="Heidstra R."/>
            <person name="Miyata K."/>
            <person name="Fedorova E."/>
            <person name="Kohlen W."/>
            <person name="Bisseling T."/>
            <person name="Smit S."/>
            <person name="Geurts R."/>
        </authorList>
    </citation>
    <scope>NUCLEOTIDE SEQUENCE [LARGE SCALE GENOMIC DNA]</scope>
    <source>
        <strain evidence="8">cv. RG33-2</strain>
    </source>
</reference>
<evidence type="ECO:0000256" key="2">
    <source>
        <dbReference type="ARBA" id="ARBA00022801"/>
    </source>
</evidence>
<keyword evidence="4" id="KW-0067">ATP-binding</keyword>
<dbReference type="InterPro" id="IPR000330">
    <property type="entry name" value="SNF2_N"/>
</dbReference>
<dbReference type="SUPFAM" id="SSF52540">
    <property type="entry name" value="P-loop containing nucleoside triphosphate hydrolases"/>
    <property type="match status" value="2"/>
</dbReference>